<dbReference type="GO" id="GO:0008047">
    <property type="term" value="F:enzyme activator activity"/>
    <property type="evidence" value="ECO:0007669"/>
    <property type="project" value="InterPro"/>
</dbReference>
<dbReference type="GO" id="GO:0016485">
    <property type="term" value="P:protein processing"/>
    <property type="evidence" value="ECO:0007669"/>
    <property type="project" value="TreeGrafter"/>
</dbReference>
<dbReference type="GO" id="GO:0004190">
    <property type="term" value="F:aspartic-type endopeptidase activity"/>
    <property type="evidence" value="ECO:0007669"/>
    <property type="project" value="UniProtKB-KW"/>
</dbReference>
<dbReference type="STRING" id="1643428.GCA_001442855_01415"/>
<comment type="similarity">
    <text evidence="1">Belongs to the peptidase A31 family.</text>
</comment>
<organism evidence="5 6">
    <name type="scientific">Candidatus Thermokryptus mobilis</name>
    <dbReference type="NCBI Taxonomy" id="1643428"/>
    <lineage>
        <taxon>Bacteria</taxon>
        <taxon>Pseudomonadati</taxon>
        <taxon>Candidatus Kryptoniota</taxon>
        <taxon>Candidatus Thermokryptus</taxon>
    </lineage>
</organism>
<keyword evidence="2 5" id="KW-0645">Protease</keyword>
<dbReference type="CDD" id="cd00518">
    <property type="entry name" value="H2MP"/>
    <property type="match status" value="1"/>
</dbReference>
<dbReference type="Pfam" id="PF01750">
    <property type="entry name" value="HycI"/>
    <property type="match status" value="1"/>
</dbReference>
<accession>A0A0S4N507</accession>
<dbReference type="SUPFAM" id="SSF53163">
    <property type="entry name" value="HybD-like"/>
    <property type="match status" value="1"/>
</dbReference>
<keyword evidence="3" id="KW-0064">Aspartyl protease</keyword>
<evidence type="ECO:0000256" key="4">
    <source>
        <dbReference type="ARBA" id="ARBA00022801"/>
    </source>
</evidence>
<keyword evidence="6" id="KW-1185">Reference proteome</keyword>
<evidence type="ECO:0000256" key="1">
    <source>
        <dbReference type="ARBA" id="ARBA00006814"/>
    </source>
</evidence>
<dbReference type="Proteomes" id="UP000320623">
    <property type="component" value="Unassembled WGS sequence"/>
</dbReference>
<dbReference type="InterPro" id="IPR023430">
    <property type="entry name" value="Pept_HybD-like_dom_sf"/>
</dbReference>
<dbReference type="OrthoDB" id="9794619at2"/>
<proteinExistence type="inferred from homology"/>
<dbReference type="PANTHER" id="PTHR30302">
    <property type="entry name" value="HYDROGENASE 1 MATURATION PROTEASE"/>
    <property type="match status" value="1"/>
</dbReference>
<dbReference type="RefSeq" id="WP_140945187.1">
    <property type="nucleotide sequence ID" value="NZ_FAOO01000009.1"/>
</dbReference>
<evidence type="ECO:0000313" key="6">
    <source>
        <dbReference type="Proteomes" id="UP000320623"/>
    </source>
</evidence>
<dbReference type="EMBL" id="FAOO01000009">
    <property type="protein sequence ID" value="CUU06201.1"/>
    <property type="molecule type" value="Genomic_DNA"/>
</dbReference>
<keyword evidence="4" id="KW-0378">Hydrolase</keyword>
<evidence type="ECO:0000256" key="2">
    <source>
        <dbReference type="ARBA" id="ARBA00022670"/>
    </source>
</evidence>
<sequence>MKGNEKKFLIVGVGNLYRGDDSVGILIARYFRRCFKNSVKIVDIDISFEELIDIWGDFDLVILVDAVHSGKGAGEIYRFEDISELLKSGLKLISSHNVGIVEYIELAKLLGSLPKRFIVYGISGENFEIGGFISPNVKDACRRLIPKIVAEVKA</sequence>
<protein>
    <submittedName>
        <fullName evidence="5">Hydrogenase maturation protease</fullName>
    </submittedName>
</protein>
<gene>
    <name evidence="5" type="ORF">JGI1_01444</name>
</gene>
<name>A0A0S4N507_9BACT</name>
<dbReference type="Gene3D" id="3.40.50.1450">
    <property type="entry name" value="HybD-like"/>
    <property type="match status" value="1"/>
</dbReference>
<evidence type="ECO:0000256" key="3">
    <source>
        <dbReference type="ARBA" id="ARBA00022750"/>
    </source>
</evidence>
<dbReference type="AlphaFoldDB" id="A0A0S4N507"/>
<evidence type="ECO:0000313" key="5">
    <source>
        <dbReference type="EMBL" id="CUU06201.1"/>
    </source>
</evidence>
<reference evidence="6" key="1">
    <citation type="submission" date="2015-11" db="EMBL/GenBank/DDBJ databases">
        <authorList>
            <person name="Varghese N."/>
        </authorList>
    </citation>
    <scope>NUCLEOTIDE SEQUENCE [LARGE SCALE GENOMIC DNA]</scope>
</reference>
<dbReference type="InterPro" id="IPR000671">
    <property type="entry name" value="Peptidase_A31"/>
</dbReference>
<dbReference type="PANTHER" id="PTHR30302:SF1">
    <property type="entry name" value="HYDROGENASE 2 MATURATION PROTEASE"/>
    <property type="match status" value="1"/>
</dbReference>
<dbReference type="NCBIfam" id="TIGR00072">
    <property type="entry name" value="hydrog_prot"/>
    <property type="match status" value="1"/>
</dbReference>